<dbReference type="Pfam" id="PF03807">
    <property type="entry name" value="F420_oxidored"/>
    <property type="match status" value="1"/>
</dbReference>
<keyword evidence="2 4" id="KW-0641">Proline biosynthesis</keyword>
<accession>A0ABV5WNP7</accession>
<keyword evidence="2" id="KW-0963">Cytoplasm</keyword>
<dbReference type="NCBIfam" id="NF005813">
    <property type="entry name" value="PRK07679.1"/>
    <property type="match status" value="1"/>
</dbReference>
<dbReference type="InterPro" id="IPR053790">
    <property type="entry name" value="P5CR-like_CS"/>
</dbReference>
<dbReference type="EMBL" id="JBHMAF010000196">
    <property type="protein sequence ID" value="MFB9761945.1"/>
    <property type="molecule type" value="Genomic_DNA"/>
</dbReference>
<keyword evidence="8" id="KW-1185">Reference proteome</keyword>
<feature type="domain" description="Pyrroline-5-carboxylate reductase dimerisation" evidence="6">
    <location>
        <begin position="164"/>
        <end position="268"/>
    </location>
</feature>
<comment type="pathway">
    <text evidence="2 4">Amino-acid biosynthesis; L-proline biosynthesis; L-proline from L-glutamate 5-semialdehyde: step 1/1.</text>
</comment>
<dbReference type="InterPro" id="IPR036291">
    <property type="entry name" value="NAD(P)-bd_dom_sf"/>
</dbReference>
<organism evidence="7 8">
    <name type="scientific">Ectobacillus funiculus</name>
    <dbReference type="NCBI Taxonomy" id="137993"/>
    <lineage>
        <taxon>Bacteria</taxon>
        <taxon>Bacillati</taxon>
        <taxon>Bacillota</taxon>
        <taxon>Bacilli</taxon>
        <taxon>Bacillales</taxon>
        <taxon>Bacillaceae</taxon>
        <taxon>Ectobacillus</taxon>
    </lineage>
</organism>
<dbReference type="InterPro" id="IPR028939">
    <property type="entry name" value="P5C_Rdtase_cat_N"/>
</dbReference>
<evidence type="ECO:0000256" key="4">
    <source>
        <dbReference type="RuleBase" id="RU003903"/>
    </source>
</evidence>
<dbReference type="InterPro" id="IPR000304">
    <property type="entry name" value="Pyrroline-COOH_reductase"/>
</dbReference>
<dbReference type="GO" id="GO:0004735">
    <property type="term" value="F:pyrroline-5-carboxylate reductase activity"/>
    <property type="evidence" value="ECO:0007669"/>
    <property type="project" value="UniProtKB-EC"/>
</dbReference>
<comment type="function">
    <text evidence="2">Catalyzes the reduction of 1-pyrroline-5-carboxylate (PCA) to L-proline.</text>
</comment>
<keyword evidence="2 4" id="KW-0521">NADP</keyword>
<evidence type="ECO:0000259" key="6">
    <source>
        <dbReference type="Pfam" id="PF14748"/>
    </source>
</evidence>
<gene>
    <name evidence="7" type="primary">proI</name>
    <name evidence="2" type="synonym">proC</name>
    <name evidence="7" type="ORF">ACFFMS_27340</name>
</gene>
<comment type="catalytic activity">
    <reaction evidence="2 4">
        <text>L-proline + NADP(+) = (S)-1-pyrroline-5-carboxylate + NADPH + 2 H(+)</text>
        <dbReference type="Rhea" id="RHEA:14109"/>
        <dbReference type="ChEBI" id="CHEBI:15378"/>
        <dbReference type="ChEBI" id="CHEBI:17388"/>
        <dbReference type="ChEBI" id="CHEBI:57783"/>
        <dbReference type="ChEBI" id="CHEBI:58349"/>
        <dbReference type="ChEBI" id="CHEBI:60039"/>
        <dbReference type="EC" id="1.5.1.2"/>
    </reaction>
</comment>
<name>A0ABV5WNP7_9BACI</name>
<evidence type="ECO:0000259" key="5">
    <source>
        <dbReference type="Pfam" id="PF03807"/>
    </source>
</evidence>
<dbReference type="Gene3D" id="3.40.50.720">
    <property type="entry name" value="NAD(P)-binding Rossmann-like Domain"/>
    <property type="match status" value="1"/>
</dbReference>
<comment type="similarity">
    <text evidence="1 2 4">Belongs to the pyrroline-5-carboxylate reductase family.</text>
</comment>
<dbReference type="SUPFAM" id="SSF48179">
    <property type="entry name" value="6-phosphogluconate dehydrogenase C-terminal domain-like"/>
    <property type="match status" value="1"/>
</dbReference>
<comment type="catalytic activity">
    <reaction evidence="2">
        <text>L-proline + NAD(+) = (S)-1-pyrroline-5-carboxylate + NADH + 2 H(+)</text>
        <dbReference type="Rhea" id="RHEA:14105"/>
        <dbReference type="ChEBI" id="CHEBI:15378"/>
        <dbReference type="ChEBI" id="CHEBI:17388"/>
        <dbReference type="ChEBI" id="CHEBI:57540"/>
        <dbReference type="ChEBI" id="CHEBI:57945"/>
        <dbReference type="ChEBI" id="CHEBI:60039"/>
        <dbReference type="EC" id="1.5.1.2"/>
    </reaction>
</comment>
<evidence type="ECO:0000256" key="3">
    <source>
        <dbReference type="NCBIfam" id="TIGR00112"/>
    </source>
</evidence>
<evidence type="ECO:0000313" key="7">
    <source>
        <dbReference type="EMBL" id="MFB9761945.1"/>
    </source>
</evidence>
<keyword evidence="2 4" id="KW-0028">Amino-acid biosynthesis</keyword>
<keyword evidence="2 4" id="KW-0560">Oxidoreductase</keyword>
<sequence length="278" mass="29976">MQSYKIAFLGAGSIAEAVIAGLLEANLVKGQDITVSNRSNTDRLSYFKSKYDVNGTHDKKELLRNADIIFFAMKPKDVVEAIAEVKEYITEKQFIISLLAGVSTASMTGLLEKHIPIVRSMPNTSAAILKSATAICASAYATEEHLRIARQLFEAIGSVSVVDEEQMHAVTALAGSGPAYVYYMVEAMEQAAREAGLDNEVAKSLILQTLSGAADMLLTTGKHPAVLRAEITSPNGTTQAGIETLQNNGFPDAIIKCIKRATERSHELGETLQALMKQ</sequence>
<evidence type="ECO:0000256" key="1">
    <source>
        <dbReference type="ARBA" id="ARBA00005525"/>
    </source>
</evidence>
<feature type="domain" description="Pyrroline-5-carboxylate reductase catalytic N-terminal" evidence="5">
    <location>
        <begin position="5"/>
        <end position="101"/>
    </location>
</feature>
<dbReference type="InterPro" id="IPR029036">
    <property type="entry name" value="P5CR_dimer"/>
</dbReference>
<dbReference type="SUPFAM" id="SSF51735">
    <property type="entry name" value="NAD(P)-binding Rossmann-fold domains"/>
    <property type="match status" value="1"/>
</dbReference>
<dbReference type="NCBIfam" id="TIGR00112">
    <property type="entry name" value="proC"/>
    <property type="match status" value="1"/>
</dbReference>
<dbReference type="Proteomes" id="UP001589609">
    <property type="component" value="Unassembled WGS sequence"/>
</dbReference>
<reference evidence="7 8" key="1">
    <citation type="submission" date="2024-09" db="EMBL/GenBank/DDBJ databases">
        <authorList>
            <person name="Sun Q."/>
            <person name="Mori K."/>
        </authorList>
    </citation>
    <scope>NUCLEOTIDE SEQUENCE [LARGE SCALE GENOMIC DNA]</scope>
    <source>
        <strain evidence="7 8">JCM 11201</strain>
    </source>
</reference>
<dbReference type="Pfam" id="PF14748">
    <property type="entry name" value="P5CR_dimer"/>
    <property type="match status" value="1"/>
</dbReference>
<comment type="subcellular location">
    <subcellularLocation>
        <location evidence="2">Cytoplasm</location>
    </subcellularLocation>
</comment>
<dbReference type="PANTHER" id="PTHR11645">
    <property type="entry name" value="PYRROLINE-5-CARBOXYLATE REDUCTASE"/>
    <property type="match status" value="1"/>
</dbReference>
<evidence type="ECO:0000313" key="8">
    <source>
        <dbReference type="Proteomes" id="UP001589609"/>
    </source>
</evidence>
<comment type="caution">
    <text evidence="7">The sequence shown here is derived from an EMBL/GenBank/DDBJ whole genome shotgun (WGS) entry which is preliminary data.</text>
</comment>
<proteinExistence type="inferred from homology"/>
<protein>
    <recommendedName>
        <fullName evidence="2 3">Pyrroline-5-carboxylate reductase</fullName>
        <shortName evidence="2">P5C reductase</shortName>
        <shortName evidence="2">P5CR</shortName>
        <ecNumber evidence="2 3">1.5.1.2</ecNumber>
    </recommendedName>
    <alternativeName>
        <fullName evidence="2">PCA reductase</fullName>
    </alternativeName>
</protein>
<dbReference type="PIRSF" id="PIRSF000193">
    <property type="entry name" value="Pyrrol-5-carb_rd"/>
    <property type="match status" value="1"/>
</dbReference>
<dbReference type="PROSITE" id="PS00521">
    <property type="entry name" value="P5CR"/>
    <property type="match status" value="1"/>
</dbReference>
<dbReference type="HAMAP" id="MF_01925">
    <property type="entry name" value="P5C_reductase"/>
    <property type="match status" value="1"/>
</dbReference>
<dbReference type="EC" id="1.5.1.2" evidence="2 3"/>
<dbReference type="PANTHER" id="PTHR11645:SF49">
    <property type="entry name" value="PYRROLINE-5-CARBOXYLATE REDUCTASE 1"/>
    <property type="match status" value="1"/>
</dbReference>
<dbReference type="Gene3D" id="1.10.3730.10">
    <property type="entry name" value="ProC C-terminal domain-like"/>
    <property type="match status" value="1"/>
</dbReference>
<dbReference type="InterPro" id="IPR008927">
    <property type="entry name" value="6-PGluconate_DH-like_C_sf"/>
</dbReference>
<evidence type="ECO:0000256" key="2">
    <source>
        <dbReference type="HAMAP-Rule" id="MF_01925"/>
    </source>
</evidence>
<dbReference type="RefSeq" id="WP_379952004.1">
    <property type="nucleotide sequence ID" value="NZ_JBHMAF010000196.1"/>
</dbReference>